<name>A0A1V8Y734_9ENTE</name>
<dbReference type="InterPro" id="IPR006343">
    <property type="entry name" value="DnaB/C_C"/>
</dbReference>
<organism evidence="3 4">
    <name type="scientific">Enterococcus villorum</name>
    <dbReference type="NCBI Taxonomy" id="112904"/>
    <lineage>
        <taxon>Bacteria</taxon>
        <taxon>Bacillati</taxon>
        <taxon>Bacillota</taxon>
        <taxon>Bacilli</taxon>
        <taxon>Lactobacillales</taxon>
        <taxon>Enterococcaceae</taxon>
        <taxon>Enterococcus</taxon>
    </lineage>
</organism>
<accession>A0A1V8Y734</accession>
<dbReference type="SUPFAM" id="SSF158499">
    <property type="entry name" value="DnaD domain-like"/>
    <property type="match status" value="1"/>
</dbReference>
<dbReference type="Pfam" id="PF07261">
    <property type="entry name" value="DnaB_2"/>
    <property type="match status" value="1"/>
</dbReference>
<dbReference type="Gene3D" id="1.10.10.630">
    <property type="entry name" value="DnaD domain-like"/>
    <property type="match status" value="1"/>
</dbReference>
<evidence type="ECO:0000313" key="4">
    <source>
        <dbReference type="Proteomes" id="UP000192477"/>
    </source>
</evidence>
<sequence>MDYIGQLNAFDNWLEYNELGAGPQLLWYKLMAIANKSGWQSELSIANTRLQAMTKTSEKTLINNRNQLIQNGLLQYKKRGRTKAGIYILSDLTGNFTVKAKVNRTEESSFTVNIPVNSKVNPKVNREVIPSVNSTVNPSAYINNTKQDNTNKEDEEYIGVCEFIQKNWEESPTRLLKNSLGSMIKVWGSDMILFAFKLAFENGVEMPGVKRYVETILESWEKQKIKALDEAIQAQEDYKNRKKKQIYTPKYKKNVRRELLPAWVNNPPEEKKLDPSKKAEIERRFAEYEKWKKEGKK</sequence>
<evidence type="ECO:0000313" key="3">
    <source>
        <dbReference type="EMBL" id="OQO68410.1"/>
    </source>
</evidence>
<reference evidence="3 4" key="1">
    <citation type="journal article" date="2017" name="BMC Microbiol.">
        <title>Comparative genomics of Enterococcus spp. isolated from bovine feces.</title>
        <authorList>
            <person name="Beukers A.G."/>
            <person name="Zaheer R."/>
            <person name="Goji N."/>
            <person name="Amoako K.K."/>
            <person name="Chaves A.V."/>
            <person name="Ward M.P."/>
            <person name="McAllister T.A."/>
        </authorList>
    </citation>
    <scope>NUCLEOTIDE SEQUENCE [LARGE SCALE GENOMIC DNA]</scope>
    <source>
        <strain evidence="3 4">F1129D 143</strain>
    </source>
</reference>
<dbReference type="Proteomes" id="UP000192477">
    <property type="component" value="Unassembled WGS sequence"/>
</dbReference>
<dbReference type="STRING" id="112904.BH747_12065"/>
<evidence type="ECO:0000256" key="1">
    <source>
        <dbReference type="ARBA" id="ARBA00093462"/>
    </source>
</evidence>
<comment type="caution">
    <text evidence="3">The sequence shown here is derived from an EMBL/GenBank/DDBJ whole genome shotgun (WGS) entry which is preliminary data.</text>
</comment>
<dbReference type="RefSeq" id="WP_081184791.1">
    <property type="nucleotide sequence ID" value="NZ_MJEA01000017.1"/>
</dbReference>
<protein>
    <submittedName>
        <fullName evidence="3">DNA replication protein DnaD</fullName>
    </submittedName>
</protein>
<gene>
    <name evidence="3" type="ORF">BH747_12065</name>
</gene>
<dbReference type="EMBL" id="MJEA01000017">
    <property type="protein sequence ID" value="OQO68410.1"/>
    <property type="molecule type" value="Genomic_DNA"/>
</dbReference>
<feature type="domain" description="DnaB/C C-terminal" evidence="2">
    <location>
        <begin position="162"/>
        <end position="234"/>
    </location>
</feature>
<dbReference type="InterPro" id="IPR034829">
    <property type="entry name" value="DnaD-like_sf"/>
</dbReference>
<evidence type="ECO:0000259" key="2">
    <source>
        <dbReference type="Pfam" id="PF07261"/>
    </source>
</evidence>
<dbReference type="OrthoDB" id="1047417at2"/>
<dbReference type="AlphaFoldDB" id="A0A1V8Y734"/>
<comment type="similarity">
    <text evidence="1">Belongs to the DnaB/DnaD family.</text>
</comment>
<proteinExistence type="inferred from homology"/>